<proteinExistence type="predicted"/>
<name>A0A1F7KAP5_9BACT</name>
<feature type="signal peptide" evidence="1">
    <location>
        <begin position="1"/>
        <end position="33"/>
    </location>
</feature>
<organism evidence="2 3">
    <name type="scientific">Candidatus Roizmanbacteria bacterium RIFOXYA1_FULL_41_12</name>
    <dbReference type="NCBI Taxonomy" id="1802082"/>
    <lineage>
        <taxon>Bacteria</taxon>
        <taxon>Candidatus Roizmaniibacteriota</taxon>
    </lineage>
</organism>
<gene>
    <name evidence="2" type="ORF">A2209_04595</name>
</gene>
<sequence length="145" mass="15569">MKDRLISRNRLINTLCIFLSLAALGLGAACSHAEPVALSTFTPVPTTEPTSTPTNFERNCKEIPEATRIVAIGTILASIYAEHITPNQVITCLPIVGIVNQQGAIFINPEDLLNHRIDGRIPTGTIICYGTNQEAVLAECSSITP</sequence>
<accession>A0A1F7KAP5</accession>
<dbReference type="AlphaFoldDB" id="A0A1F7KAP5"/>
<keyword evidence="1" id="KW-0732">Signal</keyword>
<protein>
    <submittedName>
        <fullName evidence="2">Uncharacterized protein</fullName>
    </submittedName>
</protein>
<feature type="chain" id="PRO_5009529499" evidence="1">
    <location>
        <begin position="34"/>
        <end position="145"/>
    </location>
</feature>
<reference evidence="2 3" key="1">
    <citation type="journal article" date="2016" name="Nat. Commun.">
        <title>Thousands of microbial genomes shed light on interconnected biogeochemical processes in an aquifer system.</title>
        <authorList>
            <person name="Anantharaman K."/>
            <person name="Brown C.T."/>
            <person name="Hug L.A."/>
            <person name="Sharon I."/>
            <person name="Castelle C.J."/>
            <person name="Probst A.J."/>
            <person name="Thomas B.C."/>
            <person name="Singh A."/>
            <person name="Wilkins M.J."/>
            <person name="Karaoz U."/>
            <person name="Brodie E.L."/>
            <person name="Williams K.H."/>
            <person name="Hubbard S.S."/>
            <person name="Banfield J.F."/>
        </authorList>
    </citation>
    <scope>NUCLEOTIDE SEQUENCE [LARGE SCALE GENOMIC DNA]</scope>
</reference>
<comment type="caution">
    <text evidence="2">The sequence shown here is derived from an EMBL/GenBank/DDBJ whole genome shotgun (WGS) entry which is preliminary data.</text>
</comment>
<dbReference type="Proteomes" id="UP000178450">
    <property type="component" value="Unassembled WGS sequence"/>
</dbReference>
<dbReference type="PROSITE" id="PS51257">
    <property type="entry name" value="PROKAR_LIPOPROTEIN"/>
    <property type="match status" value="1"/>
</dbReference>
<evidence type="ECO:0000313" key="3">
    <source>
        <dbReference type="Proteomes" id="UP000178450"/>
    </source>
</evidence>
<dbReference type="EMBL" id="MGBG01000013">
    <property type="protein sequence ID" value="OGK64943.1"/>
    <property type="molecule type" value="Genomic_DNA"/>
</dbReference>
<evidence type="ECO:0000256" key="1">
    <source>
        <dbReference type="SAM" id="SignalP"/>
    </source>
</evidence>
<evidence type="ECO:0000313" key="2">
    <source>
        <dbReference type="EMBL" id="OGK64943.1"/>
    </source>
</evidence>